<dbReference type="Gene3D" id="3.90.1300.10">
    <property type="entry name" value="Amidase signature (AS) domain"/>
    <property type="match status" value="1"/>
</dbReference>
<comment type="catalytic activity">
    <reaction evidence="25">
        <text>(9Z,12Z)-octadecadienamide + H2O = (9Z,12Z)-octadecadienoate + NH4(+)</text>
        <dbReference type="Rhea" id="RHEA:63020"/>
        <dbReference type="ChEBI" id="CHEBI:15377"/>
        <dbReference type="ChEBI" id="CHEBI:28938"/>
        <dbReference type="ChEBI" id="CHEBI:30245"/>
        <dbReference type="ChEBI" id="CHEBI:82984"/>
    </reaction>
    <physiologicalReaction direction="left-to-right" evidence="25">
        <dbReference type="Rhea" id="RHEA:63021"/>
    </physiologicalReaction>
</comment>
<evidence type="ECO:0000256" key="37">
    <source>
        <dbReference type="ARBA" id="ARBA00077216"/>
    </source>
</evidence>
<keyword evidence="7" id="KW-0443">Lipid metabolism</keyword>
<dbReference type="PANTHER" id="PTHR45847">
    <property type="entry name" value="FATTY ACID AMIDE HYDROLASE"/>
    <property type="match status" value="1"/>
</dbReference>
<evidence type="ECO:0000256" key="30">
    <source>
        <dbReference type="ARBA" id="ARBA00052709"/>
    </source>
</evidence>
<evidence type="ECO:0000256" key="29">
    <source>
        <dbReference type="ARBA" id="ARBA00052634"/>
    </source>
</evidence>
<evidence type="ECO:0000256" key="3">
    <source>
        <dbReference type="ARBA" id="ARBA00012112"/>
    </source>
</evidence>
<comment type="catalytic activity">
    <reaction evidence="18">
        <text>(11Z)-eicosenamide + H2O = (11Z)-eicosenoate + NH4(+)</text>
        <dbReference type="Rhea" id="RHEA:63120"/>
        <dbReference type="ChEBI" id="CHEBI:15377"/>
        <dbReference type="ChEBI" id="CHEBI:28938"/>
        <dbReference type="ChEBI" id="CHEBI:32426"/>
        <dbReference type="ChEBI" id="CHEBI:146167"/>
    </reaction>
    <physiologicalReaction direction="left-to-right" evidence="18">
        <dbReference type="Rhea" id="RHEA:63121"/>
    </physiologicalReaction>
</comment>
<comment type="catalytic activity">
    <reaction evidence="24">
        <text>(9Z,12Z,15Z)-octadecatrienamide + H2O = (9Z,12Z,15Z)-octadecatrienoate + NH4(+)</text>
        <dbReference type="Rhea" id="RHEA:62976"/>
        <dbReference type="ChEBI" id="CHEBI:15377"/>
        <dbReference type="ChEBI" id="CHEBI:28938"/>
        <dbReference type="ChEBI" id="CHEBI:32387"/>
        <dbReference type="ChEBI" id="CHEBI:142684"/>
    </reaction>
    <physiologicalReaction direction="left-to-right" evidence="24">
        <dbReference type="Rhea" id="RHEA:62977"/>
    </physiologicalReaction>
</comment>
<evidence type="ECO:0000256" key="34">
    <source>
        <dbReference type="ARBA" id="ARBA00073178"/>
    </source>
</evidence>
<comment type="catalytic activity">
    <reaction evidence="12">
        <text>N-(5Z,8Z,11Z,14Z-eicosatetraenoyl)-L-serine + H2O = (5Z,8Z,11Z,14Z)-eicosatetraenoate + L-serine</text>
        <dbReference type="Rhea" id="RHEA:64116"/>
        <dbReference type="ChEBI" id="CHEBI:15377"/>
        <dbReference type="ChEBI" id="CHEBI:32395"/>
        <dbReference type="ChEBI" id="CHEBI:33384"/>
        <dbReference type="ChEBI" id="CHEBI:149697"/>
    </reaction>
    <physiologicalReaction direction="left-to-right" evidence="12">
        <dbReference type="Rhea" id="RHEA:64117"/>
    </physiologicalReaction>
</comment>
<comment type="catalytic activity">
    <reaction evidence="1">
        <text>(9Z)-octadecenamide + H2O = (9Z)-octadecenoate + NH4(+)</text>
        <dbReference type="Rhea" id="RHEA:26506"/>
        <dbReference type="ChEBI" id="CHEBI:15377"/>
        <dbReference type="ChEBI" id="CHEBI:28938"/>
        <dbReference type="ChEBI" id="CHEBI:30823"/>
        <dbReference type="ChEBI" id="CHEBI:116314"/>
        <dbReference type="EC" id="3.5.1.99"/>
    </reaction>
    <physiologicalReaction direction="left-to-right" evidence="1">
        <dbReference type="Rhea" id="RHEA:26507"/>
    </physiologicalReaction>
</comment>
<dbReference type="Pfam" id="PF01425">
    <property type="entry name" value="Amidase"/>
    <property type="match status" value="1"/>
</dbReference>
<feature type="binding site" evidence="39">
    <location>
        <position position="232"/>
    </location>
    <ligand>
        <name>substrate</name>
    </ligand>
</feature>
<evidence type="ECO:0000256" key="32">
    <source>
        <dbReference type="ARBA" id="ARBA00052857"/>
    </source>
</evidence>
<comment type="catalytic activity">
    <reaction evidence="16">
        <text>N-(15Z-tetracosenoyl)-ethanolamine + H2O = (15Z)-tetracosenoate + ethanolamine</text>
        <dbReference type="Rhea" id="RHEA:63144"/>
        <dbReference type="ChEBI" id="CHEBI:15377"/>
        <dbReference type="ChEBI" id="CHEBI:32392"/>
        <dbReference type="ChEBI" id="CHEBI:57603"/>
        <dbReference type="ChEBI" id="CHEBI:146187"/>
    </reaction>
    <physiologicalReaction direction="left-to-right" evidence="16">
        <dbReference type="Rhea" id="RHEA:63145"/>
    </physiologicalReaction>
</comment>
<dbReference type="RefSeq" id="XP_028856446.1">
    <property type="nucleotide sequence ID" value="XM_029000613.1"/>
</dbReference>
<evidence type="ECO:0000256" key="19">
    <source>
        <dbReference type="ARBA" id="ARBA00051346"/>
    </source>
</evidence>
<comment type="catalytic activity">
    <reaction evidence="22">
        <text>N-docosanoyl-taurine + H2O = docosanoate + taurine</text>
        <dbReference type="Rhea" id="RHEA:63156"/>
        <dbReference type="ChEBI" id="CHEBI:15377"/>
        <dbReference type="ChEBI" id="CHEBI:23858"/>
        <dbReference type="ChEBI" id="CHEBI:146196"/>
        <dbReference type="ChEBI" id="CHEBI:507393"/>
    </reaction>
    <physiologicalReaction direction="left-to-right" evidence="22">
        <dbReference type="Rhea" id="RHEA:63157"/>
    </physiologicalReaction>
</comment>
<evidence type="ECO:0000256" key="41">
    <source>
        <dbReference type="SAM" id="Phobius"/>
    </source>
</evidence>
<dbReference type="GO" id="GO:0009062">
    <property type="term" value="P:fatty acid catabolic process"/>
    <property type="evidence" value="ECO:0007669"/>
    <property type="project" value="TreeGrafter"/>
</dbReference>
<comment type="catalytic activity">
    <reaction evidence="23">
        <text>N-(9Z-octadecenoyl)-taurine + H2O = taurine + (9Z)-octadecenoate</text>
        <dbReference type="Rhea" id="RHEA:63148"/>
        <dbReference type="ChEBI" id="CHEBI:15377"/>
        <dbReference type="ChEBI" id="CHEBI:30823"/>
        <dbReference type="ChEBI" id="CHEBI:146191"/>
        <dbReference type="ChEBI" id="CHEBI:507393"/>
    </reaction>
    <physiologicalReaction direction="left-to-right" evidence="23">
        <dbReference type="Rhea" id="RHEA:63149"/>
    </physiologicalReaction>
</comment>
<dbReference type="SUPFAM" id="SSF75304">
    <property type="entry name" value="Amidase signature (AS) enzymes"/>
    <property type="match status" value="1"/>
</dbReference>
<evidence type="ECO:0000256" key="2">
    <source>
        <dbReference type="ARBA" id="ARBA00009199"/>
    </source>
</evidence>
<evidence type="ECO:0000256" key="8">
    <source>
        <dbReference type="ARBA" id="ARBA00047450"/>
    </source>
</evidence>
<feature type="region of interest" description="Disordered" evidence="40">
    <location>
        <begin position="53"/>
        <end position="73"/>
    </location>
</feature>
<dbReference type="InterPro" id="IPR052096">
    <property type="entry name" value="Endocannabinoid_amidase"/>
</dbReference>
<reference evidence="43 44" key="1">
    <citation type="submission" date="2020-06" db="EMBL/GenBank/DDBJ databases">
        <authorList>
            <consortium name="Wellcome Sanger Institute Data Sharing"/>
        </authorList>
    </citation>
    <scope>NUCLEOTIDE SEQUENCE [LARGE SCALE GENOMIC DNA]</scope>
</reference>
<dbReference type="GO" id="GO:0017064">
    <property type="term" value="F:fatty acid amide hydrolase activity"/>
    <property type="evidence" value="ECO:0007669"/>
    <property type="project" value="UniProtKB-EC"/>
</dbReference>
<evidence type="ECO:0000256" key="28">
    <source>
        <dbReference type="ARBA" id="ARBA00052514"/>
    </source>
</evidence>
<comment type="catalytic activity">
    <reaction evidence="29">
        <text>N-tricosanoyl-taurine + H2O = tricosanoate + taurine</text>
        <dbReference type="Rhea" id="RHEA:63164"/>
        <dbReference type="ChEBI" id="CHEBI:15377"/>
        <dbReference type="ChEBI" id="CHEBI:79007"/>
        <dbReference type="ChEBI" id="CHEBI:146197"/>
        <dbReference type="ChEBI" id="CHEBI:507393"/>
    </reaction>
    <physiologicalReaction direction="left-to-right" evidence="29">
        <dbReference type="Rhea" id="RHEA:63165"/>
    </physiologicalReaction>
</comment>
<evidence type="ECO:0000256" key="22">
    <source>
        <dbReference type="ARBA" id="ARBA00051914"/>
    </source>
</evidence>
<evidence type="ECO:0000256" key="13">
    <source>
        <dbReference type="ARBA" id="ARBA00050403"/>
    </source>
</evidence>
<evidence type="ECO:0000256" key="23">
    <source>
        <dbReference type="ARBA" id="ARBA00052289"/>
    </source>
</evidence>
<protein>
    <recommendedName>
        <fullName evidence="34">Fatty-acid amide hydrolase 1</fullName>
        <ecNumber evidence="3">3.5.1.99</ecNumber>
    </recommendedName>
    <alternativeName>
        <fullName evidence="37">Anandamide amidohydrolase 1</fullName>
    </alternativeName>
    <alternativeName>
        <fullName evidence="35">Fatty acid ester hydrolase</fullName>
    </alternativeName>
    <alternativeName>
        <fullName evidence="36">Oleamide hydrolase 1</fullName>
    </alternativeName>
</protein>
<evidence type="ECO:0000256" key="7">
    <source>
        <dbReference type="ARBA" id="ARBA00023098"/>
    </source>
</evidence>
<evidence type="ECO:0000256" key="14">
    <source>
        <dbReference type="ARBA" id="ARBA00050481"/>
    </source>
</evidence>
<comment type="catalytic activity">
    <reaction evidence="21">
        <text>N-tetracosanoyl-taurine + H2O = tetracosanoate + taurine</text>
        <dbReference type="Rhea" id="RHEA:63140"/>
        <dbReference type="ChEBI" id="CHEBI:15377"/>
        <dbReference type="ChEBI" id="CHEBI:31014"/>
        <dbReference type="ChEBI" id="CHEBI:132049"/>
        <dbReference type="ChEBI" id="CHEBI:507393"/>
    </reaction>
    <physiologicalReaction direction="left-to-right" evidence="21">
        <dbReference type="Rhea" id="RHEA:63141"/>
    </physiologicalReaction>
</comment>
<evidence type="ECO:0000256" key="25">
    <source>
        <dbReference type="ARBA" id="ARBA00052426"/>
    </source>
</evidence>
<comment type="catalytic activity">
    <reaction evidence="15">
        <text>tetradecamide + H2O = tetradecanoate + NH4(+)</text>
        <dbReference type="Rhea" id="RHEA:62992"/>
        <dbReference type="ChEBI" id="CHEBI:15377"/>
        <dbReference type="ChEBI" id="CHEBI:28938"/>
        <dbReference type="ChEBI" id="CHEBI:30807"/>
        <dbReference type="ChEBI" id="CHEBI:137125"/>
    </reaction>
    <physiologicalReaction direction="left-to-right" evidence="15">
        <dbReference type="Rhea" id="RHEA:62993"/>
    </physiologicalReaction>
</comment>
<comment type="catalytic activity">
    <reaction evidence="14">
        <text>1-O-methyl-(5Z,8Z,11Z,14Z)-eicosatetraenoate + H2O = methanol + (5Z,8Z,11Z,14Z)-eicosatetraenoate + H(+)</text>
        <dbReference type="Rhea" id="RHEA:63052"/>
        <dbReference type="ChEBI" id="CHEBI:15377"/>
        <dbReference type="ChEBI" id="CHEBI:15378"/>
        <dbReference type="ChEBI" id="CHEBI:17790"/>
        <dbReference type="ChEBI" id="CHEBI:32395"/>
        <dbReference type="ChEBI" id="CHEBI:78033"/>
    </reaction>
    <physiologicalReaction direction="left-to-right" evidence="14">
        <dbReference type="Rhea" id="RHEA:63053"/>
    </physiologicalReaction>
</comment>
<dbReference type="FunFam" id="3.90.1300.10:FF:000001">
    <property type="entry name" value="Fatty-acid amide hydrolase 1"/>
    <property type="match status" value="1"/>
</dbReference>
<dbReference type="Ensembl" id="ENSDCDT00010056233.1">
    <property type="protein sequence ID" value="ENSDCDP00010046039.1"/>
    <property type="gene ID" value="ENSDCDG00010028203.1"/>
</dbReference>
<evidence type="ECO:0000256" key="18">
    <source>
        <dbReference type="ARBA" id="ARBA00051311"/>
    </source>
</evidence>
<evidence type="ECO:0000259" key="42">
    <source>
        <dbReference type="Pfam" id="PF01425"/>
    </source>
</evidence>
<reference evidence="43" key="3">
    <citation type="submission" date="2025-09" db="UniProtKB">
        <authorList>
            <consortium name="Ensembl"/>
        </authorList>
    </citation>
    <scope>IDENTIFICATION</scope>
</reference>
<keyword evidence="4" id="KW-0597">Phosphoprotein</keyword>
<comment type="catalytic activity">
    <reaction evidence="11">
        <text>N-(5Z,8Z,11Z,14Z-eicosatetraenoyl)-ethanolamine + H2O = ethanolamine + (5Z,8Z,11Z,14Z)-eicosatetraenoate</text>
        <dbReference type="Rhea" id="RHEA:26136"/>
        <dbReference type="ChEBI" id="CHEBI:2700"/>
        <dbReference type="ChEBI" id="CHEBI:15377"/>
        <dbReference type="ChEBI" id="CHEBI:32395"/>
        <dbReference type="ChEBI" id="CHEBI:57603"/>
        <dbReference type="EC" id="3.5.1.99"/>
    </reaction>
    <physiologicalReaction direction="left-to-right" evidence="11">
        <dbReference type="Rhea" id="RHEA:26137"/>
    </physiologicalReaction>
</comment>
<comment type="catalytic activity">
    <reaction evidence="31">
        <text>(11Z,14Z,17Z)-eicosatrienamide + H2O = (11Z,14Z,17Z)-eicosatrienoate + NH4(+)</text>
        <dbReference type="Rhea" id="RHEA:63000"/>
        <dbReference type="ChEBI" id="CHEBI:15377"/>
        <dbReference type="ChEBI" id="CHEBI:28938"/>
        <dbReference type="ChEBI" id="CHEBI:77223"/>
        <dbReference type="ChEBI" id="CHEBI:146164"/>
    </reaction>
    <physiologicalReaction direction="left-to-right" evidence="31">
        <dbReference type="Rhea" id="RHEA:63001"/>
    </physiologicalReaction>
</comment>
<comment type="catalytic activity">
    <reaction evidence="20">
        <text>N-octadecanoyl ethanolamine + H2O = octadecanoate + ethanolamine</text>
        <dbReference type="Rhea" id="RHEA:63124"/>
        <dbReference type="ChEBI" id="CHEBI:15377"/>
        <dbReference type="ChEBI" id="CHEBI:25629"/>
        <dbReference type="ChEBI" id="CHEBI:57603"/>
        <dbReference type="ChEBI" id="CHEBI:85299"/>
    </reaction>
    <physiologicalReaction direction="left-to-right" evidence="20">
        <dbReference type="Rhea" id="RHEA:63125"/>
    </physiologicalReaction>
</comment>
<dbReference type="AlphaFoldDB" id="A0AAY4DLG3"/>
<evidence type="ECO:0000256" key="40">
    <source>
        <dbReference type="SAM" id="MobiDB-lite"/>
    </source>
</evidence>
<evidence type="ECO:0000313" key="44">
    <source>
        <dbReference type="Proteomes" id="UP000694580"/>
    </source>
</evidence>
<dbReference type="PIRSF" id="PIRSF001221">
    <property type="entry name" value="Amidase_fungi"/>
    <property type="match status" value="1"/>
</dbReference>
<keyword evidence="44" id="KW-1185">Reference proteome</keyword>
<comment type="catalytic activity">
    <reaction evidence="13">
        <text>(11Z,14Z)-eicosadienamide + H2O = (11Z,14Z)-eicosadienoate + NH4(+)</text>
        <dbReference type="Rhea" id="RHEA:63004"/>
        <dbReference type="ChEBI" id="CHEBI:15377"/>
        <dbReference type="ChEBI" id="CHEBI:28938"/>
        <dbReference type="ChEBI" id="CHEBI:77220"/>
        <dbReference type="ChEBI" id="CHEBI:146165"/>
    </reaction>
    <physiologicalReaction direction="left-to-right" evidence="13">
        <dbReference type="Rhea" id="RHEA:63005"/>
    </physiologicalReaction>
</comment>
<reference evidence="43" key="2">
    <citation type="submission" date="2025-08" db="UniProtKB">
        <authorList>
            <consortium name="Ensembl"/>
        </authorList>
    </citation>
    <scope>IDENTIFICATION</scope>
</reference>
<name>A0AAY4DLG3_9TELE</name>
<evidence type="ECO:0000256" key="9">
    <source>
        <dbReference type="ARBA" id="ARBA00047476"/>
    </source>
</evidence>
<comment type="similarity">
    <text evidence="2">Belongs to the amidase family.</text>
</comment>
<dbReference type="EC" id="3.5.1.99" evidence="3"/>
<feature type="active site" description="Charge relay system" evidence="38">
    <location>
        <position position="157"/>
    </location>
</feature>
<evidence type="ECO:0000256" key="5">
    <source>
        <dbReference type="ARBA" id="ARBA00022801"/>
    </source>
</evidence>
<comment type="catalytic activity">
    <reaction evidence="10">
        <text>N-(9Z-octadecenoyl) ethanolamine + H2O = ethanolamine + (9Z)-octadecenoate</text>
        <dbReference type="Rhea" id="RHEA:45060"/>
        <dbReference type="ChEBI" id="CHEBI:15377"/>
        <dbReference type="ChEBI" id="CHEBI:30823"/>
        <dbReference type="ChEBI" id="CHEBI:57603"/>
        <dbReference type="ChEBI" id="CHEBI:71466"/>
    </reaction>
    <physiologicalReaction direction="left-to-right" evidence="10">
        <dbReference type="Rhea" id="RHEA:45061"/>
    </physiologicalReaction>
</comment>
<keyword evidence="6" id="KW-0442">Lipid degradation</keyword>
<keyword evidence="41" id="KW-0812">Transmembrane</keyword>
<comment type="catalytic activity">
    <reaction evidence="9">
        <text>2-(5Z,8Z,11Z,14Z-eicosatetraenoyl)-glycerol + H2O = glycerol + (5Z,8Z,11Z,14Z)-eicosatetraenoate + H(+)</text>
        <dbReference type="Rhea" id="RHEA:26132"/>
        <dbReference type="ChEBI" id="CHEBI:15377"/>
        <dbReference type="ChEBI" id="CHEBI:15378"/>
        <dbReference type="ChEBI" id="CHEBI:17754"/>
        <dbReference type="ChEBI" id="CHEBI:32395"/>
        <dbReference type="ChEBI" id="CHEBI:52392"/>
    </reaction>
    <physiologicalReaction direction="left-to-right" evidence="9">
        <dbReference type="Rhea" id="RHEA:26133"/>
    </physiologicalReaction>
</comment>
<comment type="catalytic activity">
    <reaction evidence="27">
        <text>(6Z)-octadecenamide + H2O = (6Z)-octadecenoate + NH4(+)</text>
        <dbReference type="Rhea" id="RHEA:63008"/>
        <dbReference type="ChEBI" id="CHEBI:15377"/>
        <dbReference type="ChEBI" id="CHEBI:28938"/>
        <dbReference type="ChEBI" id="CHEBI:32375"/>
        <dbReference type="ChEBI" id="CHEBI:146168"/>
    </reaction>
    <physiologicalReaction direction="left-to-right" evidence="27">
        <dbReference type="Rhea" id="RHEA:63009"/>
    </physiologicalReaction>
</comment>
<dbReference type="Proteomes" id="UP000694580">
    <property type="component" value="Chromosome 13"/>
</dbReference>
<evidence type="ECO:0000313" key="43">
    <source>
        <dbReference type="Ensembl" id="ENSDCDP00010046039.1"/>
    </source>
</evidence>
<dbReference type="InterPro" id="IPR036928">
    <property type="entry name" value="AS_sf"/>
</dbReference>
<dbReference type="GeneID" id="114802018"/>
<feature type="binding site" evidence="39">
    <location>
        <begin position="253"/>
        <end position="256"/>
    </location>
    <ligand>
        <name>substrate</name>
    </ligand>
</feature>
<evidence type="ECO:0000256" key="24">
    <source>
        <dbReference type="ARBA" id="ARBA00052337"/>
    </source>
</evidence>
<evidence type="ECO:0000256" key="33">
    <source>
        <dbReference type="ARBA" id="ARBA00052906"/>
    </source>
</evidence>
<comment type="catalytic activity">
    <reaction evidence="19">
        <text>N-(9Z-hexadecenoyl) ethanolamine + H2O = (9Z)-hexadecenoate + ethanolamine</text>
        <dbReference type="Rhea" id="RHEA:35563"/>
        <dbReference type="ChEBI" id="CHEBI:15377"/>
        <dbReference type="ChEBI" id="CHEBI:32372"/>
        <dbReference type="ChEBI" id="CHEBI:57603"/>
        <dbReference type="ChEBI" id="CHEBI:71465"/>
    </reaction>
    <physiologicalReaction direction="left-to-right" evidence="19">
        <dbReference type="Rhea" id="RHEA:35564"/>
    </physiologicalReaction>
</comment>
<feature type="active site" description="Charge relay system" evidence="38">
    <location>
        <position position="232"/>
    </location>
</feature>
<accession>A0AAY4DLG3</accession>
<comment type="catalytic activity">
    <reaction evidence="8">
        <text>(9Z)-octadecenoate + glycine = N-(9Z-octadecenoyl)glycine + H2O</text>
        <dbReference type="Rhea" id="RHEA:51316"/>
        <dbReference type="ChEBI" id="CHEBI:15377"/>
        <dbReference type="ChEBI" id="CHEBI:30823"/>
        <dbReference type="ChEBI" id="CHEBI:57305"/>
        <dbReference type="ChEBI" id="CHEBI:133992"/>
    </reaction>
    <physiologicalReaction direction="right-to-left" evidence="8">
        <dbReference type="Rhea" id="RHEA:51318"/>
    </physiologicalReaction>
</comment>
<evidence type="ECO:0000256" key="26">
    <source>
        <dbReference type="ARBA" id="ARBA00052458"/>
    </source>
</evidence>
<dbReference type="GeneTree" id="ENSGT00940000163316"/>
<evidence type="ECO:0000256" key="16">
    <source>
        <dbReference type="ARBA" id="ARBA00050992"/>
    </source>
</evidence>
<dbReference type="InterPro" id="IPR020556">
    <property type="entry name" value="Amidase_CS"/>
</dbReference>
<dbReference type="PANTHER" id="PTHR45847:SF6">
    <property type="entry name" value="FATTY ACID AMIDE HYDROLASE"/>
    <property type="match status" value="1"/>
</dbReference>
<evidence type="ECO:0000256" key="6">
    <source>
        <dbReference type="ARBA" id="ARBA00022963"/>
    </source>
</evidence>
<comment type="catalytic activity">
    <reaction evidence="33">
        <text>(15Z)-tetracosenamide + H2O = (15Z)-tetracosenoate + NH4(+)</text>
        <dbReference type="Rhea" id="RHEA:63028"/>
        <dbReference type="ChEBI" id="CHEBI:15377"/>
        <dbReference type="ChEBI" id="CHEBI:28938"/>
        <dbReference type="ChEBI" id="CHEBI:32392"/>
        <dbReference type="ChEBI" id="CHEBI:146166"/>
    </reaction>
    <physiologicalReaction direction="left-to-right" evidence="33">
        <dbReference type="Rhea" id="RHEA:63029"/>
    </physiologicalReaction>
</comment>
<feature type="active site" description="Acyl-ester intermediate" evidence="38">
    <location>
        <position position="256"/>
    </location>
</feature>
<comment type="catalytic activity">
    <reaction evidence="17">
        <text>(5Z,8Z,11Z,14Z)-eicosatetraenamide + H2O = (5Z,8Z,11Z,14Z)-eicosatetraenoate + NH4(+)</text>
        <dbReference type="Rhea" id="RHEA:63016"/>
        <dbReference type="ChEBI" id="CHEBI:15377"/>
        <dbReference type="ChEBI" id="CHEBI:28938"/>
        <dbReference type="ChEBI" id="CHEBI:32395"/>
        <dbReference type="ChEBI" id="CHEBI:137830"/>
    </reaction>
    <physiologicalReaction direction="left-to-right" evidence="17">
        <dbReference type="Rhea" id="RHEA:63017"/>
    </physiologicalReaction>
</comment>
<gene>
    <name evidence="43" type="primary">FAAH</name>
</gene>
<dbReference type="PROSITE" id="PS00571">
    <property type="entry name" value="AMIDASES"/>
    <property type="match status" value="1"/>
</dbReference>
<evidence type="ECO:0000256" key="20">
    <source>
        <dbReference type="ARBA" id="ARBA00051454"/>
    </source>
</evidence>
<evidence type="ECO:0000256" key="21">
    <source>
        <dbReference type="ARBA" id="ARBA00051492"/>
    </source>
</evidence>
<dbReference type="GO" id="GO:0004040">
    <property type="term" value="F:amidase activity"/>
    <property type="evidence" value="ECO:0007669"/>
    <property type="project" value="TreeGrafter"/>
</dbReference>
<comment type="catalytic activity">
    <reaction evidence="32">
        <text>(8Z,11Z,14Z)-eicosatrienamide + H2O = (8Z,11Z,14Z)-eicosatrienoate + NH4(+)</text>
        <dbReference type="Rhea" id="RHEA:62996"/>
        <dbReference type="ChEBI" id="CHEBI:15377"/>
        <dbReference type="ChEBI" id="CHEBI:28938"/>
        <dbReference type="ChEBI" id="CHEBI:71589"/>
        <dbReference type="ChEBI" id="CHEBI:146163"/>
    </reaction>
    <physiologicalReaction direction="left-to-right" evidence="32">
        <dbReference type="Rhea" id="RHEA:62997"/>
    </physiologicalReaction>
</comment>
<keyword evidence="41" id="KW-1133">Transmembrane helix</keyword>
<comment type="catalytic activity">
    <reaction evidence="26">
        <text>N-docosanoyl-ethanolamine + H2O = docosanoate + ethanolamine</text>
        <dbReference type="Rhea" id="RHEA:63128"/>
        <dbReference type="ChEBI" id="CHEBI:15377"/>
        <dbReference type="ChEBI" id="CHEBI:23858"/>
        <dbReference type="ChEBI" id="CHEBI:57603"/>
        <dbReference type="ChEBI" id="CHEBI:146186"/>
    </reaction>
    <physiologicalReaction direction="left-to-right" evidence="26">
        <dbReference type="Rhea" id="RHEA:63129"/>
    </physiologicalReaction>
</comment>
<evidence type="ECO:0000256" key="1">
    <source>
        <dbReference type="ARBA" id="ARBA00000208"/>
    </source>
</evidence>
<organism evidence="43 44">
    <name type="scientific">Denticeps clupeoides</name>
    <name type="common">denticle herring</name>
    <dbReference type="NCBI Taxonomy" id="299321"/>
    <lineage>
        <taxon>Eukaryota</taxon>
        <taxon>Metazoa</taxon>
        <taxon>Chordata</taxon>
        <taxon>Craniata</taxon>
        <taxon>Vertebrata</taxon>
        <taxon>Euteleostomi</taxon>
        <taxon>Actinopterygii</taxon>
        <taxon>Neopterygii</taxon>
        <taxon>Teleostei</taxon>
        <taxon>Clupei</taxon>
        <taxon>Clupeiformes</taxon>
        <taxon>Denticipitoidei</taxon>
        <taxon>Denticipitidae</taxon>
        <taxon>Denticeps</taxon>
    </lineage>
</organism>
<proteinExistence type="inferred from homology"/>
<keyword evidence="5" id="KW-0378">Hydrolase</keyword>
<evidence type="ECO:0000256" key="39">
    <source>
        <dbReference type="PIRSR" id="PIRSR001221-2"/>
    </source>
</evidence>
<keyword evidence="41" id="KW-0472">Membrane</keyword>
<evidence type="ECO:0000256" key="17">
    <source>
        <dbReference type="ARBA" id="ARBA00051200"/>
    </source>
</evidence>
<evidence type="ECO:0000256" key="11">
    <source>
        <dbReference type="ARBA" id="ARBA00048606"/>
    </source>
</evidence>
<sequence>MDPAWASGLTAAVLGGGALLFLVKRRSEQQRARDKVQAARRRRDASLRRAEEAVRRFQETVSPERSPRTPEPFLTSRLDPAAASAEVLSLSPAELAAQCRDGALSPRRVLHVYMEKALEVQEKLNCCTDFLMESQQQLAQLEGQRDGLLYGVPVSIKDSLGYTGHDSSCGVICKLEDPAAEDSVVVKVLKRQGAIPFMKTNIPQGLLNYDCSNPIYGLTLNPQNPQKTPGGSSGGEGALIGGGGSILGLGTDIGGSIRIPASFCGICGFKPTSNRISMRGLSSCCPGQKSVGTSIGPMARDVDSLALCMKALLCENMFVLDPTVPPIPFNEQVYLSTKRLRIGYYENDGMQQPSPSMSRALRDTKDLLERAGHTLLPFTVPRLTYAIYELFCKGVLADEGATLLNSMKGGPIDPCLKGQTVPYGLPWLVKKVLSVLLKPISPRLSSSIDALCGVGSVPALWKNHAAVENYIHEVVSEWRRLELDVMLCPMLGPAYNHTYAGKLTCALPNTTIYNLLNFPAGAVPVSTVTAEDEANLNHYKGNFQDYWDKVFVKAVRGAEGLPVAVQCVALPWQDELCLRFMREVEQLVREKNQI</sequence>
<comment type="catalytic activity">
    <reaction evidence="30">
        <text>N-(5Z,8Z,11Z,14Z)-eicosatetraenoyl-glycine + H2O = (5Z,8Z,11Z,14Z)-eicosatetraenoate + glycine</text>
        <dbReference type="Rhea" id="RHEA:64108"/>
        <dbReference type="ChEBI" id="CHEBI:15377"/>
        <dbReference type="ChEBI" id="CHEBI:32395"/>
        <dbReference type="ChEBI" id="CHEBI:57305"/>
        <dbReference type="ChEBI" id="CHEBI:59002"/>
    </reaction>
    <physiologicalReaction direction="left-to-right" evidence="30">
        <dbReference type="Rhea" id="RHEA:64109"/>
    </physiologicalReaction>
</comment>
<evidence type="ECO:0000256" key="15">
    <source>
        <dbReference type="ARBA" id="ARBA00050766"/>
    </source>
</evidence>
<feature type="binding site" evidence="39">
    <location>
        <position position="206"/>
    </location>
    <ligand>
        <name>substrate</name>
    </ligand>
</feature>
<feature type="domain" description="Amidase" evidence="42">
    <location>
        <begin position="109"/>
        <end position="578"/>
    </location>
</feature>
<evidence type="ECO:0000256" key="10">
    <source>
        <dbReference type="ARBA" id="ARBA00048052"/>
    </source>
</evidence>
<evidence type="ECO:0000256" key="31">
    <source>
        <dbReference type="ARBA" id="ARBA00052818"/>
    </source>
</evidence>
<dbReference type="InterPro" id="IPR023631">
    <property type="entry name" value="Amidase_dom"/>
</dbReference>
<evidence type="ECO:0000256" key="38">
    <source>
        <dbReference type="PIRSR" id="PIRSR001221-1"/>
    </source>
</evidence>
<feature type="transmembrane region" description="Helical" evidence="41">
    <location>
        <begin position="6"/>
        <end position="23"/>
    </location>
</feature>
<evidence type="ECO:0000256" key="4">
    <source>
        <dbReference type="ARBA" id="ARBA00022553"/>
    </source>
</evidence>
<evidence type="ECO:0000256" key="27">
    <source>
        <dbReference type="ARBA" id="ARBA00052512"/>
    </source>
</evidence>
<evidence type="ECO:0000256" key="36">
    <source>
        <dbReference type="ARBA" id="ARBA00077157"/>
    </source>
</evidence>
<evidence type="ECO:0000256" key="12">
    <source>
        <dbReference type="ARBA" id="ARBA00050294"/>
    </source>
</evidence>
<evidence type="ECO:0000256" key="35">
    <source>
        <dbReference type="ARBA" id="ARBA00077111"/>
    </source>
</evidence>
<comment type="catalytic activity">
    <reaction evidence="28">
        <text>N-(15Z-tetracosenoyl)-taurine + H2O = (15Z)-tetracosenoate + taurine</text>
        <dbReference type="Rhea" id="RHEA:63160"/>
        <dbReference type="ChEBI" id="CHEBI:15377"/>
        <dbReference type="ChEBI" id="CHEBI:32392"/>
        <dbReference type="ChEBI" id="CHEBI:146198"/>
        <dbReference type="ChEBI" id="CHEBI:507393"/>
    </reaction>
    <physiologicalReaction direction="left-to-right" evidence="28">
        <dbReference type="Rhea" id="RHEA:63161"/>
    </physiologicalReaction>
</comment>